<keyword evidence="1" id="KW-0812">Transmembrane</keyword>
<dbReference type="EMBL" id="JAWDKA010000016">
    <property type="protein sequence ID" value="MDV0442630.1"/>
    <property type="molecule type" value="Genomic_DNA"/>
</dbReference>
<evidence type="ECO:0000313" key="3">
    <source>
        <dbReference type="Proteomes" id="UP001273136"/>
    </source>
</evidence>
<protein>
    <recommendedName>
        <fullName evidence="4">DUF1614 domain-containing protein</fullName>
    </recommendedName>
</protein>
<feature type="transmembrane region" description="Helical" evidence="1">
    <location>
        <begin position="12"/>
        <end position="36"/>
    </location>
</feature>
<gene>
    <name evidence="2" type="ORF">McpAg1_18890</name>
</gene>
<evidence type="ECO:0000256" key="1">
    <source>
        <dbReference type="SAM" id="Phobius"/>
    </source>
</evidence>
<comment type="caution">
    <text evidence="2">The sequence shown here is derived from an EMBL/GenBank/DDBJ whole genome shotgun (WGS) entry which is preliminary data.</text>
</comment>
<accession>A0AAE4MD07</accession>
<keyword evidence="1" id="KW-0472">Membrane</keyword>
<sequence>MSRFVFSPLSVWLLLGLILLIVVGLPLLFLGIIGAALSHLGFSFWVIVGLLILIVVGSFVNIPLYTMQPKEERARKPSGQYAPSMYDTMYRTDRWPVEEQRGMDISVNVGGAVVPVLISVYLVGMVVFGFVQTDAWFLVRLLAAVGVVTVVVYLAARPVRGIGIATPFFVPPLVTVAVSLILCGGFGLPAAIMGFVAGTFGTLVGADLLHLREVYDEGAGMLSIGGAGTFDGIFLTGIIAALLASF</sequence>
<keyword evidence="3" id="KW-1185">Reference proteome</keyword>
<proteinExistence type="predicted"/>
<feature type="transmembrane region" description="Helical" evidence="1">
    <location>
        <begin position="168"/>
        <end position="201"/>
    </location>
</feature>
<keyword evidence="1" id="KW-1133">Transmembrane helix</keyword>
<feature type="transmembrane region" description="Helical" evidence="1">
    <location>
        <begin position="109"/>
        <end position="131"/>
    </location>
</feature>
<name>A0AAE4MD07_9EURY</name>
<dbReference type="RefSeq" id="WP_338095053.1">
    <property type="nucleotide sequence ID" value="NZ_JAWDKA010000016.1"/>
</dbReference>
<feature type="transmembrane region" description="Helical" evidence="1">
    <location>
        <begin position="221"/>
        <end position="244"/>
    </location>
</feature>
<feature type="transmembrane region" description="Helical" evidence="1">
    <location>
        <begin position="42"/>
        <end position="66"/>
    </location>
</feature>
<feature type="transmembrane region" description="Helical" evidence="1">
    <location>
        <begin position="137"/>
        <end position="156"/>
    </location>
</feature>
<evidence type="ECO:0008006" key="4">
    <source>
        <dbReference type="Google" id="ProtNLM"/>
    </source>
</evidence>
<dbReference type="InterPro" id="IPR011672">
    <property type="entry name" value="DUF1614"/>
</dbReference>
<dbReference type="AlphaFoldDB" id="A0AAE4MD07"/>
<evidence type="ECO:0000313" key="2">
    <source>
        <dbReference type="EMBL" id="MDV0442630.1"/>
    </source>
</evidence>
<reference evidence="2" key="1">
    <citation type="submission" date="2023-06" db="EMBL/GenBank/DDBJ databases">
        <title>Genome sequence of Methancorpusculaceae sp. Ag1.</title>
        <authorList>
            <person name="Protasov E."/>
            <person name="Platt K."/>
            <person name="Poehlein A."/>
            <person name="Daniel R."/>
            <person name="Brune A."/>
        </authorList>
    </citation>
    <scope>NUCLEOTIDE SEQUENCE</scope>
    <source>
        <strain evidence="2">Ag1</strain>
    </source>
</reference>
<dbReference type="Pfam" id="PF07758">
    <property type="entry name" value="DUF1614"/>
    <property type="match status" value="1"/>
</dbReference>
<organism evidence="2 3">
    <name type="scientific">Methanorbis furvi</name>
    <dbReference type="NCBI Taxonomy" id="3028299"/>
    <lineage>
        <taxon>Archaea</taxon>
        <taxon>Methanobacteriati</taxon>
        <taxon>Methanobacteriota</taxon>
        <taxon>Stenosarchaea group</taxon>
        <taxon>Methanomicrobia</taxon>
        <taxon>Methanomicrobiales</taxon>
        <taxon>Methanocorpusculaceae</taxon>
        <taxon>Methanorbis</taxon>
    </lineage>
</organism>
<dbReference type="Proteomes" id="UP001273136">
    <property type="component" value="Unassembled WGS sequence"/>
</dbReference>